<evidence type="ECO:0000256" key="5">
    <source>
        <dbReference type="ARBA" id="ARBA00023251"/>
    </source>
</evidence>
<feature type="domain" description="ABC transmembrane type-2" evidence="7">
    <location>
        <begin position="41"/>
        <end position="265"/>
    </location>
</feature>
<evidence type="ECO:0000256" key="6">
    <source>
        <dbReference type="RuleBase" id="RU361157"/>
    </source>
</evidence>
<dbReference type="PANTHER" id="PTHR43027:SF2">
    <property type="entry name" value="TRANSPORT PERMEASE PROTEIN"/>
    <property type="match status" value="1"/>
</dbReference>
<dbReference type="Pfam" id="PF01061">
    <property type="entry name" value="ABC2_membrane"/>
    <property type="match status" value="1"/>
</dbReference>
<feature type="transmembrane region" description="Helical" evidence="6">
    <location>
        <begin position="36"/>
        <end position="56"/>
    </location>
</feature>
<keyword evidence="6" id="KW-0813">Transport</keyword>
<dbReference type="PIRSF" id="PIRSF006648">
    <property type="entry name" value="DrrB"/>
    <property type="match status" value="1"/>
</dbReference>
<dbReference type="PANTHER" id="PTHR43027">
    <property type="entry name" value="DOXORUBICIN RESISTANCE ABC TRANSPORTER PERMEASE PROTEIN DRRC-RELATED"/>
    <property type="match status" value="1"/>
</dbReference>
<dbReference type="GO" id="GO:0140359">
    <property type="term" value="F:ABC-type transporter activity"/>
    <property type="evidence" value="ECO:0007669"/>
    <property type="project" value="InterPro"/>
</dbReference>
<proteinExistence type="inferred from homology"/>
<comment type="similarity">
    <text evidence="6">Belongs to the ABC-2 integral membrane protein family.</text>
</comment>
<evidence type="ECO:0000256" key="2">
    <source>
        <dbReference type="ARBA" id="ARBA00022692"/>
    </source>
</evidence>
<name>A0A9D1RPT3_9CORY</name>
<evidence type="ECO:0000256" key="1">
    <source>
        <dbReference type="ARBA" id="ARBA00004141"/>
    </source>
</evidence>
<keyword evidence="5" id="KW-0046">Antibiotic resistance</keyword>
<evidence type="ECO:0000256" key="4">
    <source>
        <dbReference type="ARBA" id="ARBA00023136"/>
    </source>
</evidence>
<dbReference type="AlphaFoldDB" id="A0A9D1RPT3"/>
<dbReference type="InterPro" id="IPR052902">
    <property type="entry name" value="ABC-2_transporter"/>
</dbReference>
<dbReference type="PROSITE" id="PS51012">
    <property type="entry name" value="ABC_TM2"/>
    <property type="match status" value="1"/>
</dbReference>
<evidence type="ECO:0000313" key="8">
    <source>
        <dbReference type="EMBL" id="HIW91280.1"/>
    </source>
</evidence>
<organism evidence="8 9">
    <name type="scientific">Candidatus Corynebacterium avicola</name>
    <dbReference type="NCBI Taxonomy" id="2838527"/>
    <lineage>
        <taxon>Bacteria</taxon>
        <taxon>Bacillati</taxon>
        <taxon>Actinomycetota</taxon>
        <taxon>Actinomycetes</taxon>
        <taxon>Mycobacteriales</taxon>
        <taxon>Corynebacteriaceae</taxon>
        <taxon>Corynebacterium</taxon>
    </lineage>
</organism>
<comment type="subcellular location">
    <subcellularLocation>
        <location evidence="6">Cell membrane</location>
        <topology evidence="6">Multi-pass membrane protein</topology>
    </subcellularLocation>
    <subcellularLocation>
        <location evidence="1">Membrane</location>
        <topology evidence="1">Multi-pass membrane protein</topology>
    </subcellularLocation>
</comment>
<feature type="transmembrane region" description="Helical" evidence="6">
    <location>
        <begin position="187"/>
        <end position="207"/>
    </location>
</feature>
<feature type="transmembrane region" description="Helical" evidence="6">
    <location>
        <begin position="76"/>
        <end position="99"/>
    </location>
</feature>
<comment type="caution">
    <text evidence="8">The sequence shown here is derived from an EMBL/GenBank/DDBJ whole genome shotgun (WGS) entry which is preliminary data.</text>
</comment>
<dbReference type="GO" id="GO:0046677">
    <property type="term" value="P:response to antibiotic"/>
    <property type="evidence" value="ECO:0007669"/>
    <property type="project" value="UniProtKB-KW"/>
</dbReference>
<reference evidence="8" key="1">
    <citation type="journal article" date="2021" name="PeerJ">
        <title>Extensive microbial diversity within the chicken gut microbiome revealed by metagenomics and culture.</title>
        <authorList>
            <person name="Gilroy R."/>
            <person name="Ravi A."/>
            <person name="Getino M."/>
            <person name="Pursley I."/>
            <person name="Horton D.L."/>
            <person name="Alikhan N.F."/>
            <person name="Baker D."/>
            <person name="Gharbi K."/>
            <person name="Hall N."/>
            <person name="Watson M."/>
            <person name="Adriaenssens E.M."/>
            <person name="Foster-Nyarko E."/>
            <person name="Jarju S."/>
            <person name="Secka A."/>
            <person name="Antonio M."/>
            <person name="Oren A."/>
            <person name="Chaudhuri R.R."/>
            <person name="La Ragione R."/>
            <person name="Hildebrand F."/>
            <person name="Pallen M.J."/>
        </authorList>
    </citation>
    <scope>NUCLEOTIDE SEQUENCE</scope>
    <source>
        <strain evidence="8">CHK32-1732</strain>
    </source>
</reference>
<feature type="transmembrane region" description="Helical" evidence="6">
    <location>
        <begin position="244"/>
        <end position="262"/>
    </location>
</feature>
<dbReference type="InterPro" id="IPR000412">
    <property type="entry name" value="ABC_2_transport"/>
</dbReference>
<dbReference type="Proteomes" id="UP000824190">
    <property type="component" value="Unassembled WGS sequence"/>
</dbReference>
<keyword evidence="3 6" id="KW-1133">Transmembrane helix</keyword>
<dbReference type="InterPro" id="IPR013525">
    <property type="entry name" value="ABC2_TM"/>
</dbReference>
<evidence type="ECO:0000259" key="7">
    <source>
        <dbReference type="PROSITE" id="PS51012"/>
    </source>
</evidence>
<gene>
    <name evidence="8" type="ORF">H9870_06440</name>
</gene>
<dbReference type="EMBL" id="DXGC01000062">
    <property type="protein sequence ID" value="HIW91280.1"/>
    <property type="molecule type" value="Genomic_DNA"/>
</dbReference>
<dbReference type="InterPro" id="IPR047817">
    <property type="entry name" value="ABC2_TM_bact-type"/>
</dbReference>
<keyword evidence="2 6" id="KW-0812">Transmembrane</keyword>
<feature type="transmembrane region" description="Helical" evidence="6">
    <location>
        <begin position="159"/>
        <end position="180"/>
    </location>
</feature>
<dbReference type="PRINTS" id="PR00164">
    <property type="entry name" value="ABC2TRNSPORT"/>
</dbReference>
<evidence type="ECO:0000313" key="9">
    <source>
        <dbReference type="Proteomes" id="UP000824190"/>
    </source>
</evidence>
<reference evidence="8" key="2">
    <citation type="submission" date="2021-04" db="EMBL/GenBank/DDBJ databases">
        <authorList>
            <person name="Gilroy R."/>
        </authorList>
    </citation>
    <scope>NUCLEOTIDE SEQUENCE</scope>
    <source>
        <strain evidence="8">CHK32-1732</strain>
    </source>
</reference>
<protein>
    <recommendedName>
        <fullName evidence="6">Transport permease protein</fullName>
    </recommendedName>
</protein>
<evidence type="ECO:0000256" key="3">
    <source>
        <dbReference type="ARBA" id="ARBA00022989"/>
    </source>
</evidence>
<sequence>MTSHTTTQPFHPDMLTVQRPGAGAWLKLIVAEAKMVVRDTAGLVIPLGMPLLIMVMQAPSMSGETIETGHSVLEAHVLPVVFAMVIATIAVINMPSFLATYRKTRILRRLAVTPASPAMVLIAQMVVSVIQVMIGIAVAFLVAAIVWDVGLPDNALMALLVLLATFAAMYGLGMVVASIAPTPNSSVAIGLVFFFAIAALGGMFGSMENFPEVMQTVGSWLPFGASVEAMHSCWIGESVAWENWVSLGATTVIGGGIAAALFRWE</sequence>
<accession>A0A9D1RPT3</accession>
<keyword evidence="4 6" id="KW-0472">Membrane</keyword>
<feature type="transmembrane region" description="Helical" evidence="6">
    <location>
        <begin position="120"/>
        <end position="147"/>
    </location>
</feature>
<dbReference type="GO" id="GO:0043190">
    <property type="term" value="C:ATP-binding cassette (ABC) transporter complex"/>
    <property type="evidence" value="ECO:0007669"/>
    <property type="project" value="InterPro"/>
</dbReference>
<keyword evidence="6" id="KW-1003">Cell membrane</keyword>